<dbReference type="PANTHER" id="PTHR45749:SF21">
    <property type="entry name" value="DUF4371 DOMAIN-CONTAINING PROTEIN"/>
    <property type="match status" value="1"/>
</dbReference>
<dbReference type="Proteomes" id="UP000478052">
    <property type="component" value="Unassembled WGS sequence"/>
</dbReference>
<dbReference type="AlphaFoldDB" id="A0A6G0Y0G4"/>
<name>A0A6G0Y0G4_APHCR</name>
<accession>A0A6G0Y0G4</accession>
<organism evidence="2 3">
    <name type="scientific">Aphis craccivora</name>
    <name type="common">Cowpea aphid</name>
    <dbReference type="NCBI Taxonomy" id="307492"/>
    <lineage>
        <taxon>Eukaryota</taxon>
        <taxon>Metazoa</taxon>
        <taxon>Ecdysozoa</taxon>
        <taxon>Arthropoda</taxon>
        <taxon>Hexapoda</taxon>
        <taxon>Insecta</taxon>
        <taxon>Pterygota</taxon>
        <taxon>Neoptera</taxon>
        <taxon>Paraneoptera</taxon>
        <taxon>Hemiptera</taxon>
        <taxon>Sternorrhyncha</taxon>
        <taxon>Aphidomorpha</taxon>
        <taxon>Aphidoidea</taxon>
        <taxon>Aphididae</taxon>
        <taxon>Aphidini</taxon>
        <taxon>Aphis</taxon>
        <taxon>Aphis</taxon>
    </lineage>
</organism>
<dbReference type="Pfam" id="PF05699">
    <property type="entry name" value="Dimer_Tnp_hAT"/>
    <property type="match status" value="1"/>
</dbReference>
<feature type="domain" description="HAT C-terminal dimerisation" evidence="1">
    <location>
        <begin position="465"/>
        <end position="521"/>
    </location>
</feature>
<comment type="caution">
    <text evidence="2">The sequence shown here is derived from an EMBL/GenBank/DDBJ whole genome shotgun (WGS) entry which is preliminary data.</text>
</comment>
<reference evidence="2 3" key="1">
    <citation type="submission" date="2019-08" db="EMBL/GenBank/DDBJ databases">
        <title>Whole genome of Aphis craccivora.</title>
        <authorList>
            <person name="Voronova N.V."/>
            <person name="Shulinski R.S."/>
            <person name="Bandarenka Y.V."/>
            <person name="Zhorov D.G."/>
            <person name="Warner D."/>
        </authorList>
    </citation>
    <scope>NUCLEOTIDE SEQUENCE [LARGE SCALE GENOMIC DNA]</scope>
    <source>
        <strain evidence="2">180601</strain>
        <tissue evidence="2">Whole Body</tissue>
    </source>
</reference>
<gene>
    <name evidence="2" type="ORF">FWK35_00027615</name>
</gene>
<sequence>MTMPRVEGVAHATSGAEDCGQSCGKVRSDINWTNWKRHINVCAKKKLKPNNTETSEAILKNTKTSYSRPEKKMSMYFKANVKIPQENVVSLLKTDDIKCDVAKLLLNATVVHAEDLENHINEDEYQLLAKYSPAISIHVSNLQISGRKELSFRSWQHSTFDISKREQVSFVIRYTKEEKVFERLISIKESIFTTGQALFDLFIKVMEYNHLDWKSYIVGQSYDGAASMQVETTRWMSQAYALTTVLETLDSILETLEDIKSLEGQVDFKTVFDFIEPVSRALQAHNIDILMAIKLIKKTEYSIKGLRSSDVFFNIYESVKKIAKDNNFEFELTLPTRRVRRVPRQSGELSNDKQINDPDLSLLTIKVISSTMKNKNIPVDAFSSICNNYNQILNKEDIVREYEQLVKSNINLISLDKNVSIVLNALSDESDSSSSTCSVDESESVNDSQSILKTYQIFINKGLLNIFPNLFTVLKIGVTLPIFSASPERTFSRLKLIKTRLRSTMIQDRLEDLMIISCESNIKTDTDKIIDNFAMRSSVLTKALPY</sequence>
<dbReference type="EMBL" id="VUJU01007010">
    <property type="protein sequence ID" value="KAF0746960.1"/>
    <property type="molecule type" value="Genomic_DNA"/>
</dbReference>
<dbReference type="GO" id="GO:0046983">
    <property type="term" value="F:protein dimerization activity"/>
    <property type="evidence" value="ECO:0007669"/>
    <property type="project" value="InterPro"/>
</dbReference>
<dbReference type="InterPro" id="IPR012337">
    <property type="entry name" value="RNaseH-like_sf"/>
</dbReference>
<protein>
    <submittedName>
        <fullName evidence="2">Zinc finger MYM-type protein 1-like</fullName>
    </submittedName>
</protein>
<dbReference type="InterPro" id="IPR008906">
    <property type="entry name" value="HATC_C_dom"/>
</dbReference>
<proteinExistence type="predicted"/>
<evidence type="ECO:0000313" key="2">
    <source>
        <dbReference type="EMBL" id="KAF0746960.1"/>
    </source>
</evidence>
<keyword evidence="3" id="KW-1185">Reference proteome</keyword>
<evidence type="ECO:0000313" key="3">
    <source>
        <dbReference type="Proteomes" id="UP000478052"/>
    </source>
</evidence>
<dbReference type="PANTHER" id="PTHR45749">
    <property type="match status" value="1"/>
</dbReference>
<dbReference type="SUPFAM" id="SSF53098">
    <property type="entry name" value="Ribonuclease H-like"/>
    <property type="match status" value="1"/>
</dbReference>
<evidence type="ECO:0000259" key="1">
    <source>
        <dbReference type="Pfam" id="PF05699"/>
    </source>
</evidence>
<dbReference type="OrthoDB" id="6627711at2759"/>